<proteinExistence type="inferred from homology"/>
<dbReference type="RefSeq" id="WP_309849742.1">
    <property type="nucleotide sequence ID" value="NZ_BAAAIU010000045.1"/>
</dbReference>
<evidence type="ECO:0000259" key="2">
    <source>
        <dbReference type="Pfam" id="PF12802"/>
    </source>
</evidence>
<dbReference type="InterPro" id="IPR036388">
    <property type="entry name" value="WH-like_DNA-bd_sf"/>
</dbReference>
<dbReference type="PANTHER" id="PTHR18964">
    <property type="entry name" value="ROK (REPRESSOR, ORF, KINASE) FAMILY"/>
    <property type="match status" value="1"/>
</dbReference>
<dbReference type="InterPro" id="IPR000600">
    <property type="entry name" value="ROK"/>
</dbReference>
<keyword evidence="3" id="KW-0808">Transferase</keyword>
<dbReference type="PANTHER" id="PTHR18964:SF173">
    <property type="entry name" value="GLUCOKINASE"/>
    <property type="match status" value="1"/>
</dbReference>
<dbReference type="InterPro" id="IPR011991">
    <property type="entry name" value="ArsR-like_HTH"/>
</dbReference>
<dbReference type="Pfam" id="PF12802">
    <property type="entry name" value="MarR_2"/>
    <property type="match status" value="1"/>
</dbReference>
<dbReference type="AlphaFoldDB" id="A0AAE3YGQ1"/>
<dbReference type="Gene3D" id="1.10.10.10">
    <property type="entry name" value="Winged helix-like DNA-binding domain superfamily/Winged helix DNA-binding domain"/>
    <property type="match status" value="1"/>
</dbReference>
<sequence length="388" mass="40646">MTRPPLTPRAPGSQSALRARNRQRLREILADGPATQAQLSRSTGLSPATVSNIVAEMVDAGAATREATTSSGRRAWQVSLTASREVAVGVDIGRRHVRLVAATAARQLLGERFVPLPVGHTAQRTLAVAVEEYRALLEEIGRRNEDVIGVGVGIPGPIDQRSHTVIEGAILPEWVGIDLLPGLERAFNRPVRIGNDANLGALGEAHFGDHREVSNLVYIKVGTGIGAGIVVGGSLLAGALGVSGEIGHMGLQSSDVVCRCGNRGCLETVASTKSLLDNLRLAGRDVSTSEDIPRLAQSGDLAAIRFLEDAGRAIGEASGHLANILGPELIVVGGPLACLEAEFIAPLEASMRRHSVPLIRETVRVLPSSRGDLTEALGAVALILTDAE</sequence>
<comment type="caution">
    <text evidence="3">The sequence shown here is derived from an EMBL/GenBank/DDBJ whole genome shotgun (WGS) entry which is preliminary data.</text>
</comment>
<dbReference type="EMBL" id="JAVDUI010000001">
    <property type="protein sequence ID" value="MDR6891686.1"/>
    <property type="molecule type" value="Genomic_DNA"/>
</dbReference>
<evidence type="ECO:0000313" key="3">
    <source>
        <dbReference type="EMBL" id="MDR6891686.1"/>
    </source>
</evidence>
<gene>
    <name evidence="3" type="ORF">J2S35_000626</name>
</gene>
<dbReference type="SUPFAM" id="SSF53067">
    <property type="entry name" value="Actin-like ATPase domain"/>
    <property type="match status" value="1"/>
</dbReference>
<reference evidence="3" key="1">
    <citation type="submission" date="2023-07" db="EMBL/GenBank/DDBJ databases">
        <title>Sequencing the genomes of 1000 actinobacteria strains.</title>
        <authorList>
            <person name="Klenk H.-P."/>
        </authorList>
    </citation>
    <scope>NUCLEOTIDE SEQUENCE</scope>
    <source>
        <strain evidence="3">DSM 13988</strain>
    </source>
</reference>
<comment type="similarity">
    <text evidence="1">Belongs to the ROK (NagC/XylR) family.</text>
</comment>
<evidence type="ECO:0000256" key="1">
    <source>
        <dbReference type="ARBA" id="ARBA00006479"/>
    </source>
</evidence>
<accession>A0AAE3YGQ1</accession>
<keyword evidence="4" id="KW-1185">Reference proteome</keyword>
<dbReference type="InterPro" id="IPR000835">
    <property type="entry name" value="HTH_MarR-typ"/>
</dbReference>
<dbReference type="PROSITE" id="PS01125">
    <property type="entry name" value="ROK"/>
    <property type="match status" value="1"/>
</dbReference>
<feature type="domain" description="HTH marR-type" evidence="2">
    <location>
        <begin position="25"/>
        <end position="74"/>
    </location>
</feature>
<dbReference type="CDD" id="cd00090">
    <property type="entry name" value="HTH_ARSR"/>
    <property type="match status" value="1"/>
</dbReference>
<dbReference type="InterPro" id="IPR036390">
    <property type="entry name" value="WH_DNA-bd_sf"/>
</dbReference>
<dbReference type="Proteomes" id="UP001247307">
    <property type="component" value="Unassembled WGS sequence"/>
</dbReference>
<dbReference type="Pfam" id="PF00480">
    <property type="entry name" value="ROK"/>
    <property type="match status" value="1"/>
</dbReference>
<name>A0AAE3YGQ1_9MICC</name>
<organism evidence="3 4">
    <name type="scientific">Falsarthrobacter nasiphocae</name>
    <dbReference type="NCBI Taxonomy" id="189863"/>
    <lineage>
        <taxon>Bacteria</taxon>
        <taxon>Bacillati</taxon>
        <taxon>Actinomycetota</taxon>
        <taxon>Actinomycetes</taxon>
        <taxon>Micrococcales</taxon>
        <taxon>Micrococcaceae</taxon>
        <taxon>Falsarthrobacter</taxon>
    </lineage>
</organism>
<dbReference type="SUPFAM" id="SSF46785">
    <property type="entry name" value="Winged helix' DNA-binding domain"/>
    <property type="match status" value="1"/>
</dbReference>
<protein>
    <submittedName>
        <fullName evidence="3">NBD/HSP70 family sugar kinase</fullName>
    </submittedName>
</protein>
<evidence type="ECO:0000313" key="4">
    <source>
        <dbReference type="Proteomes" id="UP001247307"/>
    </source>
</evidence>
<dbReference type="InterPro" id="IPR049874">
    <property type="entry name" value="ROK_cs"/>
</dbReference>
<dbReference type="GO" id="GO:0003700">
    <property type="term" value="F:DNA-binding transcription factor activity"/>
    <property type="evidence" value="ECO:0007669"/>
    <property type="project" value="InterPro"/>
</dbReference>
<keyword evidence="3" id="KW-0418">Kinase</keyword>
<dbReference type="GO" id="GO:0016301">
    <property type="term" value="F:kinase activity"/>
    <property type="evidence" value="ECO:0007669"/>
    <property type="project" value="UniProtKB-KW"/>
</dbReference>
<dbReference type="InterPro" id="IPR043129">
    <property type="entry name" value="ATPase_NBD"/>
</dbReference>
<dbReference type="Gene3D" id="3.30.420.40">
    <property type="match status" value="2"/>
</dbReference>